<keyword evidence="2" id="KW-1185">Reference proteome</keyword>
<dbReference type="RefSeq" id="WP_126980679.1">
    <property type="nucleotide sequence ID" value="NZ_PQSP01000008.1"/>
</dbReference>
<dbReference type="Proteomes" id="UP000286947">
    <property type="component" value="Unassembled WGS sequence"/>
</dbReference>
<dbReference type="OrthoDB" id="8907813at2"/>
<sequence>MNKYLNTLPYSNYPFIWADYVELQTLACENKVFTHNDFTSLLLQNQECACAHPPITQEDANTLWQQLIEHCYQRMSLYAGHYPFIVEQDRSSIKLNFVLTHPKQRLYLGTVLAANMRHLSPEWRDRITQDFAETCHQLFINLMPVGTKIQFLMPSPDQFPPHEQIQYMARMTRGKALCNPQDFSTHEIPLSSGTPASASKAGIVDMMAWHPMGDERDGIPVAIGRCDCASEHWYSNQQTLLNLNTQLYTRHPWANYHFSPIDLYTAEKGWALNNQIGRVILLDRYRILTLAEEYFIYNDVPDLEHIDYLHQRLHDQA</sequence>
<evidence type="ECO:0000313" key="1">
    <source>
        <dbReference type="EMBL" id="RUS65904.1"/>
    </source>
</evidence>
<dbReference type="EMBL" id="PQSP01000008">
    <property type="protein sequence ID" value="RUS65904.1"/>
    <property type="molecule type" value="Genomic_DNA"/>
</dbReference>
<organism evidence="1 2">
    <name type="scientific">Saezia sanguinis</name>
    <dbReference type="NCBI Taxonomy" id="1965230"/>
    <lineage>
        <taxon>Bacteria</taxon>
        <taxon>Pseudomonadati</taxon>
        <taxon>Pseudomonadota</taxon>
        <taxon>Betaproteobacteria</taxon>
        <taxon>Burkholderiales</taxon>
        <taxon>Saeziaceae</taxon>
        <taxon>Saezia</taxon>
    </lineage>
</organism>
<accession>A0A433SB82</accession>
<protein>
    <submittedName>
        <fullName evidence="1">Uncharacterized protein</fullName>
    </submittedName>
</protein>
<reference evidence="1 2" key="1">
    <citation type="submission" date="2018-01" db="EMBL/GenBank/DDBJ databases">
        <title>Saezia sanguinis gen. nov., sp. nov., in the order Burkholderiales isolated from human blood.</title>
        <authorList>
            <person name="Medina-Pascual M.J."/>
            <person name="Valdezate S."/>
            <person name="Monzon S."/>
            <person name="Cuesta I."/>
            <person name="Carrasco G."/>
            <person name="Villalon P."/>
            <person name="Saez-Nieto J.A."/>
        </authorList>
    </citation>
    <scope>NUCLEOTIDE SEQUENCE [LARGE SCALE GENOMIC DNA]</scope>
    <source>
        <strain evidence="1 2">CNM695-12</strain>
    </source>
</reference>
<name>A0A433SB82_9BURK</name>
<proteinExistence type="predicted"/>
<dbReference type="AlphaFoldDB" id="A0A433SB82"/>
<comment type="caution">
    <text evidence="1">The sequence shown here is derived from an EMBL/GenBank/DDBJ whole genome shotgun (WGS) entry which is preliminary data.</text>
</comment>
<gene>
    <name evidence="1" type="ORF">CUZ56_02504</name>
</gene>
<evidence type="ECO:0000313" key="2">
    <source>
        <dbReference type="Proteomes" id="UP000286947"/>
    </source>
</evidence>